<dbReference type="Gene3D" id="3.40.50.150">
    <property type="entry name" value="Vaccinia Virus protein VP39"/>
    <property type="match status" value="1"/>
</dbReference>
<keyword evidence="3" id="KW-1185">Reference proteome</keyword>
<dbReference type="Proteomes" id="UP000307507">
    <property type="component" value="Unassembled WGS sequence"/>
</dbReference>
<dbReference type="EMBL" id="SSNZ01000003">
    <property type="protein sequence ID" value="THF50568.1"/>
    <property type="molecule type" value="Genomic_DNA"/>
</dbReference>
<comment type="caution">
    <text evidence="2">The sequence shown here is derived from an EMBL/GenBank/DDBJ whole genome shotgun (WGS) entry which is preliminary data.</text>
</comment>
<dbReference type="GO" id="GO:0032259">
    <property type="term" value="P:methylation"/>
    <property type="evidence" value="ECO:0007669"/>
    <property type="project" value="UniProtKB-KW"/>
</dbReference>
<feature type="domain" description="Methyltransferase type 11" evidence="1">
    <location>
        <begin position="43"/>
        <end position="136"/>
    </location>
</feature>
<reference evidence="2 3" key="1">
    <citation type="submission" date="2019-04" db="EMBL/GenBank/DDBJ databases">
        <title>Flavobacterium sp. nov. isolated from construction timber.</title>
        <authorList>
            <person name="Lin S.-Y."/>
            <person name="Chang C.-T."/>
            <person name="Young C.-C."/>
        </authorList>
    </citation>
    <scope>NUCLEOTIDE SEQUENCE [LARGE SCALE GENOMIC DNA]</scope>
    <source>
        <strain evidence="2 3">CC-CTC003</strain>
    </source>
</reference>
<dbReference type="OrthoDB" id="3896938at2"/>
<gene>
    <name evidence="2" type="ORF">E6C50_10085</name>
</gene>
<sequence length="276" mass="31482">MGKNMKKGWTGERLETFIYNRDAIDHLHRYAIAKQYVAGKTVLDIASGEGYGTNLLSENAAFVYGVDIDETTVVAATRKYHKNNIRFQQGSTSSIPLENQSVDVVVSFETIEHHDQHDEMMREIKRVLKPGGMVIISTPDKLYYSDLRNFKNEFHIKELYQQEFETLLSGYFAKQQLLAQRYCNGNSVITDIASPEQPVIMTGDYKAVQQTDIPALYLVAIASDESFDRQGLSVFDGSSIMEIEYQQKIAKIYNSNSYKVGHKILMPFKFLKKAFK</sequence>
<dbReference type="GO" id="GO:0008757">
    <property type="term" value="F:S-adenosylmethionine-dependent methyltransferase activity"/>
    <property type="evidence" value="ECO:0007669"/>
    <property type="project" value="InterPro"/>
</dbReference>
<accession>A0A4S3ZXF1</accession>
<dbReference type="CDD" id="cd02440">
    <property type="entry name" value="AdoMet_MTases"/>
    <property type="match status" value="1"/>
</dbReference>
<evidence type="ECO:0000313" key="3">
    <source>
        <dbReference type="Proteomes" id="UP000307507"/>
    </source>
</evidence>
<keyword evidence="2" id="KW-0489">Methyltransferase</keyword>
<dbReference type="PANTHER" id="PTHR43861">
    <property type="entry name" value="TRANS-ACONITATE 2-METHYLTRANSFERASE-RELATED"/>
    <property type="match status" value="1"/>
</dbReference>
<dbReference type="AlphaFoldDB" id="A0A4S3ZXF1"/>
<proteinExistence type="predicted"/>
<dbReference type="Pfam" id="PF08241">
    <property type="entry name" value="Methyltransf_11"/>
    <property type="match status" value="1"/>
</dbReference>
<name>A0A4S3ZXF1_9FLAO</name>
<dbReference type="SUPFAM" id="SSF53335">
    <property type="entry name" value="S-adenosyl-L-methionine-dependent methyltransferases"/>
    <property type="match status" value="1"/>
</dbReference>
<evidence type="ECO:0000259" key="1">
    <source>
        <dbReference type="Pfam" id="PF08241"/>
    </source>
</evidence>
<organism evidence="2 3">
    <name type="scientific">Flavobacterium supellecticarium</name>
    <dbReference type="NCBI Taxonomy" id="2565924"/>
    <lineage>
        <taxon>Bacteria</taxon>
        <taxon>Pseudomonadati</taxon>
        <taxon>Bacteroidota</taxon>
        <taxon>Flavobacteriia</taxon>
        <taxon>Flavobacteriales</taxon>
        <taxon>Flavobacteriaceae</taxon>
        <taxon>Flavobacterium</taxon>
    </lineage>
</organism>
<protein>
    <submittedName>
        <fullName evidence="2">Class I SAM-dependent methyltransferase</fullName>
    </submittedName>
</protein>
<keyword evidence="2" id="KW-0808">Transferase</keyword>
<dbReference type="InterPro" id="IPR029063">
    <property type="entry name" value="SAM-dependent_MTases_sf"/>
</dbReference>
<evidence type="ECO:0000313" key="2">
    <source>
        <dbReference type="EMBL" id="THF50568.1"/>
    </source>
</evidence>
<dbReference type="PANTHER" id="PTHR43861:SF6">
    <property type="entry name" value="METHYLTRANSFERASE TYPE 11"/>
    <property type="match status" value="1"/>
</dbReference>
<dbReference type="InterPro" id="IPR013216">
    <property type="entry name" value="Methyltransf_11"/>
</dbReference>